<dbReference type="Gene3D" id="2.40.50.140">
    <property type="entry name" value="Nucleic acid-binding proteins"/>
    <property type="match status" value="1"/>
</dbReference>
<accession>A0A8T0HH10</accession>
<protein>
    <recommendedName>
        <fullName evidence="3">Replication factor A C-terminal domain-containing protein</fullName>
    </recommendedName>
</protein>
<gene>
    <name evidence="1" type="ORF">KC19_6G158100</name>
</gene>
<dbReference type="OrthoDB" id="1922776at2759"/>
<evidence type="ECO:0008006" key="3">
    <source>
        <dbReference type="Google" id="ProtNLM"/>
    </source>
</evidence>
<evidence type="ECO:0000313" key="2">
    <source>
        <dbReference type="Proteomes" id="UP000822688"/>
    </source>
</evidence>
<dbReference type="EMBL" id="CM026427">
    <property type="protein sequence ID" value="KAG0570385.1"/>
    <property type="molecule type" value="Genomic_DNA"/>
</dbReference>
<organism evidence="1 2">
    <name type="scientific">Ceratodon purpureus</name>
    <name type="common">Fire moss</name>
    <name type="synonym">Dicranum purpureum</name>
    <dbReference type="NCBI Taxonomy" id="3225"/>
    <lineage>
        <taxon>Eukaryota</taxon>
        <taxon>Viridiplantae</taxon>
        <taxon>Streptophyta</taxon>
        <taxon>Embryophyta</taxon>
        <taxon>Bryophyta</taxon>
        <taxon>Bryophytina</taxon>
        <taxon>Bryopsida</taxon>
        <taxon>Dicranidae</taxon>
        <taxon>Pseudoditrichales</taxon>
        <taxon>Ditrichaceae</taxon>
        <taxon>Ceratodon</taxon>
    </lineage>
</organism>
<dbReference type="AlphaFoldDB" id="A0A8T0HH10"/>
<comment type="caution">
    <text evidence="1">The sequence shown here is derived from an EMBL/GenBank/DDBJ whole genome shotgun (WGS) entry which is preliminary data.</text>
</comment>
<reference evidence="1 2" key="1">
    <citation type="submission" date="2020-06" db="EMBL/GenBank/DDBJ databases">
        <title>WGS assembly of Ceratodon purpureus strain R40.</title>
        <authorList>
            <person name="Carey S.B."/>
            <person name="Jenkins J."/>
            <person name="Shu S."/>
            <person name="Lovell J.T."/>
            <person name="Sreedasyam A."/>
            <person name="Maumus F."/>
            <person name="Tiley G.P."/>
            <person name="Fernandez-Pozo N."/>
            <person name="Barry K."/>
            <person name="Chen C."/>
            <person name="Wang M."/>
            <person name="Lipzen A."/>
            <person name="Daum C."/>
            <person name="Saski C.A."/>
            <person name="Payton A.C."/>
            <person name="Mcbreen J.C."/>
            <person name="Conrad R.E."/>
            <person name="Kollar L.M."/>
            <person name="Olsson S."/>
            <person name="Huttunen S."/>
            <person name="Landis J.B."/>
            <person name="Wickett N.J."/>
            <person name="Johnson M.G."/>
            <person name="Rensing S.A."/>
            <person name="Grimwood J."/>
            <person name="Schmutz J."/>
            <person name="Mcdaniel S.F."/>
        </authorList>
    </citation>
    <scope>NUCLEOTIDE SEQUENCE [LARGE SCALE GENOMIC DNA]</scope>
    <source>
        <strain evidence="1 2">R40</strain>
    </source>
</reference>
<sequence length="163" mass="17991">MADIHVPLCSIVAFDPTSMCYRVCGSCEQVLPPESSSHGQNVHPCERCRWRPRNPGLPATKHLYKLLMSIVTDKCAMVVVVFDRAARKLFGCPADDFLRFLSQNVSAVEMASKVLEGEMLSLVLRPPKGGYGQHLRAVSIVPLSSSFQPIMAILPQLYASGRF</sequence>
<dbReference type="Proteomes" id="UP000822688">
    <property type="component" value="Chromosome 6"/>
</dbReference>
<name>A0A8T0HH10_CERPU</name>
<evidence type="ECO:0000313" key="1">
    <source>
        <dbReference type="EMBL" id="KAG0570385.1"/>
    </source>
</evidence>
<dbReference type="SUPFAM" id="SSF50249">
    <property type="entry name" value="Nucleic acid-binding proteins"/>
    <property type="match status" value="1"/>
</dbReference>
<proteinExistence type="predicted"/>
<keyword evidence="2" id="KW-1185">Reference proteome</keyword>
<dbReference type="InterPro" id="IPR012340">
    <property type="entry name" value="NA-bd_OB-fold"/>
</dbReference>